<evidence type="ECO:0000313" key="4">
    <source>
        <dbReference type="EMBL" id="MDQ0320406.1"/>
    </source>
</evidence>
<proteinExistence type="predicted"/>
<gene>
    <name evidence="4" type="ORF">QO002_002544</name>
</gene>
<keyword evidence="5" id="KW-1185">Reference proteome</keyword>
<protein>
    <submittedName>
        <fullName evidence="4">Chromosome segregation ATPase</fullName>
    </submittedName>
</protein>
<name>A0ABU0BRX3_9HYPH</name>
<evidence type="ECO:0000256" key="2">
    <source>
        <dbReference type="SAM" id="MobiDB-lite"/>
    </source>
</evidence>
<dbReference type="EMBL" id="JAUSVF010000001">
    <property type="protein sequence ID" value="MDQ0320406.1"/>
    <property type="molecule type" value="Genomic_DNA"/>
</dbReference>
<evidence type="ECO:0000256" key="3">
    <source>
        <dbReference type="SAM" id="Phobius"/>
    </source>
</evidence>
<keyword evidence="3" id="KW-1133">Transmembrane helix</keyword>
<feature type="coiled-coil region" evidence="1">
    <location>
        <begin position="132"/>
        <end position="258"/>
    </location>
</feature>
<comment type="caution">
    <text evidence="4">The sequence shown here is derived from an EMBL/GenBank/DDBJ whole genome shotgun (WGS) entry which is preliminary data.</text>
</comment>
<feature type="transmembrane region" description="Helical" evidence="3">
    <location>
        <begin position="43"/>
        <end position="62"/>
    </location>
</feature>
<reference evidence="4 5" key="1">
    <citation type="submission" date="2023-07" db="EMBL/GenBank/DDBJ databases">
        <title>Genomic Encyclopedia of Type Strains, Phase IV (KMG-IV): sequencing the most valuable type-strain genomes for metagenomic binning, comparative biology and taxonomic classification.</title>
        <authorList>
            <person name="Goeker M."/>
        </authorList>
    </citation>
    <scope>NUCLEOTIDE SEQUENCE [LARGE SCALE GENOMIC DNA]</scope>
    <source>
        <strain evidence="4 5">DSM 1112</strain>
    </source>
</reference>
<keyword evidence="1" id="KW-0175">Coiled coil</keyword>
<evidence type="ECO:0000313" key="5">
    <source>
        <dbReference type="Proteomes" id="UP001230207"/>
    </source>
</evidence>
<evidence type="ECO:0000256" key="1">
    <source>
        <dbReference type="SAM" id="Coils"/>
    </source>
</evidence>
<feature type="region of interest" description="Disordered" evidence="2">
    <location>
        <begin position="262"/>
        <end position="286"/>
    </location>
</feature>
<dbReference type="RefSeq" id="WP_307230136.1">
    <property type="nucleotide sequence ID" value="NZ_JAUSVF010000001.1"/>
</dbReference>
<keyword evidence="3" id="KW-0812">Transmembrane</keyword>
<sequence>MPLLASSAVWAYLIRRIFPCSGCSMSNQWGRNTQVARSGSSGFLLAAILCVVLIGAGVYGWLVRQTLHAEIAALTESNTALSDKLAASETSQKKITDEMNSQKRNSGEWAGKLEQDYADLQLNEVPKLNRLLDKRDATISKLEKDVNALKSQALRLSEEKTAAEEALKTLREGAAADTADASDLQAHTEALNAELERLRAEKSDLESARAGTQSLLLAAQADATAAKSTLTTLQNQKIPGLERELATEKAKNQALEQKLALTKPTATDQAPPVTASGGPGRTPRDDAEVATLVNGLPGLGGLDESERRKLQDQLASGACVTEALETVFDKVPLIVMRNLMRELKSDC</sequence>
<accession>A0ABU0BRX3</accession>
<dbReference type="Proteomes" id="UP001230207">
    <property type="component" value="Unassembled WGS sequence"/>
</dbReference>
<keyword evidence="3" id="KW-0472">Membrane</keyword>
<organism evidence="4 5">
    <name type="scientific">Pararhizobium capsulatum DSM 1112</name>
    <dbReference type="NCBI Taxonomy" id="1121113"/>
    <lineage>
        <taxon>Bacteria</taxon>
        <taxon>Pseudomonadati</taxon>
        <taxon>Pseudomonadota</taxon>
        <taxon>Alphaproteobacteria</taxon>
        <taxon>Hyphomicrobiales</taxon>
        <taxon>Rhizobiaceae</taxon>
        <taxon>Rhizobium/Agrobacterium group</taxon>
        <taxon>Pararhizobium</taxon>
    </lineage>
</organism>